<dbReference type="RefSeq" id="WP_116187257.1">
    <property type="nucleotide sequence ID" value="NZ_QTTN01000001.1"/>
</dbReference>
<feature type="transmembrane region" description="Helical" evidence="1">
    <location>
        <begin position="62"/>
        <end position="78"/>
    </location>
</feature>
<organism evidence="2 3">
    <name type="scientific">Paenibacillus taihuensis</name>
    <dbReference type="NCBI Taxonomy" id="1156355"/>
    <lineage>
        <taxon>Bacteria</taxon>
        <taxon>Bacillati</taxon>
        <taxon>Bacillota</taxon>
        <taxon>Bacilli</taxon>
        <taxon>Bacillales</taxon>
        <taxon>Paenibacillaceae</taxon>
        <taxon>Paenibacillus</taxon>
    </lineage>
</organism>
<keyword evidence="3" id="KW-1185">Reference proteome</keyword>
<dbReference type="AlphaFoldDB" id="A0A3D9SNM5"/>
<feature type="transmembrane region" description="Helical" evidence="1">
    <location>
        <begin position="38"/>
        <end position="55"/>
    </location>
</feature>
<dbReference type="EMBL" id="QTTN01000001">
    <property type="protein sequence ID" value="REE94545.1"/>
    <property type="molecule type" value="Genomic_DNA"/>
</dbReference>
<reference evidence="2 3" key="1">
    <citation type="submission" date="2018-08" db="EMBL/GenBank/DDBJ databases">
        <title>Genomic Encyclopedia of Type Strains, Phase III (KMG-III): the genomes of soil and plant-associated and newly described type strains.</title>
        <authorList>
            <person name="Whitman W."/>
        </authorList>
    </citation>
    <scope>NUCLEOTIDE SEQUENCE [LARGE SCALE GENOMIC DNA]</scope>
    <source>
        <strain evidence="2 3">CGMCC 1.10966</strain>
    </source>
</reference>
<name>A0A3D9SNM5_9BACL</name>
<feature type="transmembrane region" description="Helical" evidence="1">
    <location>
        <begin position="84"/>
        <end position="103"/>
    </location>
</feature>
<dbReference type="Proteomes" id="UP000256304">
    <property type="component" value="Unassembled WGS sequence"/>
</dbReference>
<evidence type="ECO:0000313" key="3">
    <source>
        <dbReference type="Proteomes" id="UP000256304"/>
    </source>
</evidence>
<feature type="transmembrane region" description="Helical" evidence="1">
    <location>
        <begin position="9"/>
        <end position="26"/>
    </location>
</feature>
<sequence>MKLIHIKGIGYSACVLAVIIWALLAWENPYFDGMTQFSPVHSFMMIVLPACLFALGLLQSRVSILIGAFLWSLPYGVVMLTTSGIYLLIGAICIIYLICLMLCRVRRMRYW</sequence>
<accession>A0A3D9SNM5</accession>
<evidence type="ECO:0000313" key="2">
    <source>
        <dbReference type="EMBL" id="REE94545.1"/>
    </source>
</evidence>
<keyword evidence="1" id="KW-0812">Transmembrane</keyword>
<keyword evidence="1" id="KW-0472">Membrane</keyword>
<keyword evidence="1" id="KW-1133">Transmembrane helix</keyword>
<comment type="caution">
    <text evidence="2">The sequence shown here is derived from an EMBL/GenBank/DDBJ whole genome shotgun (WGS) entry which is preliminary data.</text>
</comment>
<protein>
    <submittedName>
        <fullName evidence="2">Uncharacterized protein</fullName>
    </submittedName>
</protein>
<evidence type="ECO:0000256" key="1">
    <source>
        <dbReference type="SAM" id="Phobius"/>
    </source>
</evidence>
<gene>
    <name evidence="2" type="ORF">A8990_101341</name>
</gene>
<proteinExistence type="predicted"/>
<dbReference type="OrthoDB" id="2620460at2"/>